<dbReference type="Pfam" id="PF01936">
    <property type="entry name" value="NYN"/>
    <property type="match status" value="1"/>
</dbReference>
<dbReference type="EMBL" id="CABITT030000001">
    <property type="protein sequence ID" value="VVA90619.1"/>
    <property type="molecule type" value="Genomic_DNA"/>
</dbReference>
<dbReference type="Proteomes" id="UP000489600">
    <property type="component" value="Unassembled WGS sequence"/>
</dbReference>
<reference evidence="2" key="1">
    <citation type="submission" date="2019-07" db="EMBL/GenBank/DDBJ databases">
        <authorList>
            <person name="Dittberner H."/>
        </authorList>
    </citation>
    <scope>NUCLEOTIDE SEQUENCE [LARGE SCALE GENOMIC DNA]</scope>
</reference>
<gene>
    <name evidence="2" type="ORF">ANE_LOCUS1064</name>
</gene>
<dbReference type="PANTHER" id="PTHR14379">
    <property type="entry name" value="LIMKAIN B LKAP"/>
    <property type="match status" value="1"/>
</dbReference>
<comment type="caution">
    <text evidence="2">The sequence shown here is derived from an EMBL/GenBank/DDBJ whole genome shotgun (WGS) entry which is preliminary data.</text>
</comment>
<dbReference type="PANTHER" id="PTHR14379:SF58">
    <property type="entry name" value="NYN DOMAIN-CONTAINING PROTEIN"/>
    <property type="match status" value="1"/>
</dbReference>
<keyword evidence="3" id="KW-1185">Reference proteome</keyword>
<proteinExistence type="predicted"/>
<name>A0A565ANM0_9BRAS</name>
<protein>
    <recommendedName>
        <fullName evidence="1">NYN domain-containing protein</fullName>
    </recommendedName>
</protein>
<dbReference type="AlphaFoldDB" id="A0A565ANM0"/>
<sequence length="499" mass="57105">MSSPPVETTGPCTRVFWDLMDFRLPSPDPRRTYRTMNYILEKIGFLGELSIVAYVDQECFLDHLLDEYKSAGITIIHHPQQGDKYASMLVDIILWALENPANYFEPLNLMVISGNIKEETDFLKALEALGHRYYNVLLAMPQPLSSSKLHTVSFDGLSTSLDQRVTLQGLNHKWNRKSREENVGFSYGLASLYPQYFRGAEVTVFWDVQDRVTSVPKIGPALRGLGYDGAVLIRPYVDGDHQWKWNAKNACLGLHLDPLTRVLTKEAKVTRMLLDLLFWAMNNDDIPANFMLISKPDINCDRVIKAVEHRGFFHIRGCSDEVSLHLKSAPYGEMQINQSIKLQGRKFLEGLEHAAPSIVVFWLLEEDYPSDPKLANWRIRSALDKKGYGNITSVTVYVNEEKFPSGWKDAYHKSGMGVVFIDEDYGLSKIDTMSWDMIKWRYADALSSQFVVIAKPFRDMTLDRFFEDFECGGFYVLFEQPDYLFTLGSAVWSAKNLSF</sequence>
<dbReference type="GO" id="GO:0010468">
    <property type="term" value="P:regulation of gene expression"/>
    <property type="evidence" value="ECO:0007669"/>
    <property type="project" value="InterPro"/>
</dbReference>
<dbReference type="InterPro" id="IPR024768">
    <property type="entry name" value="Marf1"/>
</dbReference>
<accession>A0A565ANM0</accession>
<feature type="domain" description="NYN" evidence="1">
    <location>
        <begin position="15"/>
        <end position="149"/>
    </location>
</feature>
<evidence type="ECO:0000259" key="1">
    <source>
        <dbReference type="Pfam" id="PF01936"/>
    </source>
</evidence>
<dbReference type="InterPro" id="IPR021139">
    <property type="entry name" value="NYN"/>
</dbReference>
<dbReference type="GO" id="GO:0005777">
    <property type="term" value="C:peroxisome"/>
    <property type="evidence" value="ECO:0007669"/>
    <property type="project" value="InterPro"/>
</dbReference>
<dbReference type="OrthoDB" id="1102742at2759"/>
<evidence type="ECO:0000313" key="2">
    <source>
        <dbReference type="EMBL" id="VVA90619.1"/>
    </source>
</evidence>
<organism evidence="2 3">
    <name type="scientific">Arabis nemorensis</name>
    <dbReference type="NCBI Taxonomy" id="586526"/>
    <lineage>
        <taxon>Eukaryota</taxon>
        <taxon>Viridiplantae</taxon>
        <taxon>Streptophyta</taxon>
        <taxon>Embryophyta</taxon>
        <taxon>Tracheophyta</taxon>
        <taxon>Spermatophyta</taxon>
        <taxon>Magnoliopsida</taxon>
        <taxon>eudicotyledons</taxon>
        <taxon>Gunneridae</taxon>
        <taxon>Pentapetalae</taxon>
        <taxon>rosids</taxon>
        <taxon>malvids</taxon>
        <taxon>Brassicales</taxon>
        <taxon>Brassicaceae</taxon>
        <taxon>Arabideae</taxon>
        <taxon>Arabis</taxon>
    </lineage>
</organism>
<dbReference type="GO" id="GO:0004540">
    <property type="term" value="F:RNA nuclease activity"/>
    <property type="evidence" value="ECO:0007669"/>
    <property type="project" value="InterPro"/>
</dbReference>
<dbReference type="CDD" id="cd10910">
    <property type="entry name" value="PIN_limkain_b1_N_like"/>
    <property type="match status" value="1"/>
</dbReference>
<evidence type="ECO:0000313" key="3">
    <source>
        <dbReference type="Proteomes" id="UP000489600"/>
    </source>
</evidence>